<gene>
    <name evidence="1" type="ORF">BXY64_2861</name>
</gene>
<dbReference type="AlphaFoldDB" id="A0A419WWQ1"/>
<dbReference type="Gene3D" id="2.30.110.10">
    <property type="entry name" value="Electron Transport, Fmn-binding Protein, Chain A"/>
    <property type="match status" value="1"/>
</dbReference>
<dbReference type="EMBL" id="RAPQ01000010">
    <property type="protein sequence ID" value="RKD99880.1"/>
    <property type="molecule type" value="Genomic_DNA"/>
</dbReference>
<comment type="caution">
    <text evidence="1">The sequence shown here is derived from an EMBL/GenBank/DDBJ whole genome shotgun (WGS) entry which is preliminary data.</text>
</comment>
<dbReference type="PANTHER" id="PTHR34071:SF2">
    <property type="entry name" value="FLAVIN-NUCLEOTIDE-BINDING PROTEIN"/>
    <property type="match status" value="1"/>
</dbReference>
<keyword evidence="2" id="KW-1185">Reference proteome</keyword>
<dbReference type="Proteomes" id="UP000284531">
    <property type="component" value="Unassembled WGS sequence"/>
</dbReference>
<evidence type="ECO:0008006" key="3">
    <source>
        <dbReference type="Google" id="ProtNLM"/>
    </source>
</evidence>
<protein>
    <recommendedName>
        <fullName evidence="3">Nitroimidazol reductase NimA-like FMN-containing flavoprotein (Pyridoxamine 5'-phosphate oxidase superfamily)</fullName>
    </recommendedName>
</protein>
<dbReference type="SUPFAM" id="SSF50475">
    <property type="entry name" value="FMN-binding split barrel"/>
    <property type="match status" value="1"/>
</dbReference>
<evidence type="ECO:0000313" key="2">
    <source>
        <dbReference type="Proteomes" id="UP000284531"/>
    </source>
</evidence>
<accession>A0A419WWQ1</accession>
<sequence length="156" mass="17870">MRRKEREITDRNLIDEILKKSNTCRLAIHGTPYPYIVALNYGYADNALFIHCAKEGKKVDLLKENNKVGFQIDLGSELIKHTESCQWTTKYRSLMGIGEVEIIENFDQKCQGLDVIMNHSGKSDNYYHPRAVEKVLILKVNIKDISGKQAGDWQAN</sequence>
<evidence type="ECO:0000313" key="1">
    <source>
        <dbReference type="EMBL" id="RKD99880.1"/>
    </source>
</evidence>
<dbReference type="InterPro" id="IPR012349">
    <property type="entry name" value="Split_barrel_FMN-bd"/>
</dbReference>
<proteinExistence type="predicted"/>
<dbReference type="OrthoDB" id="9794935at2"/>
<dbReference type="Pfam" id="PF12900">
    <property type="entry name" value="Pyridox_ox_2"/>
    <property type="match status" value="1"/>
</dbReference>
<organism evidence="1 2">
    <name type="scientific">Marinifilum flexuosum</name>
    <dbReference type="NCBI Taxonomy" id="1117708"/>
    <lineage>
        <taxon>Bacteria</taxon>
        <taxon>Pseudomonadati</taxon>
        <taxon>Bacteroidota</taxon>
        <taxon>Bacteroidia</taxon>
        <taxon>Marinilabiliales</taxon>
        <taxon>Marinifilaceae</taxon>
    </lineage>
</organism>
<dbReference type="PANTHER" id="PTHR34071">
    <property type="entry name" value="5-NITROIMIDAZOLE ANTIBIOTICS RESISTANCE PROTEIN, NIMA-FAMILY-RELATED PROTEIN-RELATED"/>
    <property type="match status" value="1"/>
</dbReference>
<dbReference type="RefSeq" id="WP_120240644.1">
    <property type="nucleotide sequence ID" value="NZ_RAPQ01000010.1"/>
</dbReference>
<name>A0A419WWQ1_9BACT</name>
<dbReference type="InterPro" id="IPR024747">
    <property type="entry name" value="Pyridox_Oxase-rel"/>
</dbReference>
<reference evidence="1 2" key="1">
    <citation type="submission" date="2018-09" db="EMBL/GenBank/DDBJ databases">
        <title>Genomic Encyclopedia of Archaeal and Bacterial Type Strains, Phase II (KMG-II): from individual species to whole genera.</title>
        <authorList>
            <person name="Goeker M."/>
        </authorList>
    </citation>
    <scope>NUCLEOTIDE SEQUENCE [LARGE SCALE GENOMIC DNA]</scope>
    <source>
        <strain evidence="1 2">DSM 21950</strain>
    </source>
</reference>